<gene>
    <name evidence="1" type="ORF">L2E82_07896</name>
</gene>
<protein>
    <submittedName>
        <fullName evidence="1">Uncharacterized protein</fullName>
    </submittedName>
</protein>
<reference evidence="1 2" key="2">
    <citation type="journal article" date="2022" name="Mol. Ecol. Resour.">
        <title>The genomes of chicory, endive, great burdock and yacon provide insights into Asteraceae paleo-polyploidization history and plant inulin production.</title>
        <authorList>
            <person name="Fan W."/>
            <person name="Wang S."/>
            <person name="Wang H."/>
            <person name="Wang A."/>
            <person name="Jiang F."/>
            <person name="Liu H."/>
            <person name="Zhao H."/>
            <person name="Xu D."/>
            <person name="Zhang Y."/>
        </authorList>
    </citation>
    <scope>NUCLEOTIDE SEQUENCE [LARGE SCALE GENOMIC DNA]</scope>
    <source>
        <strain evidence="2">cv. Punajuju</strain>
        <tissue evidence="1">Leaves</tissue>
    </source>
</reference>
<name>A0ACB9G538_CICIN</name>
<proteinExistence type="predicted"/>
<sequence>MLYILIIYVYIFHIYNYYMDDKRLCFLCTNDSIVLVGSLGKYYFIVIIDKLHHGYYELVVRVDGVSLVRSQKL</sequence>
<dbReference type="Proteomes" id="UP001055811">
    <property type="component" value="Linkage Group LG02"/>
</dbReference>
<evidence type="ECO:0000313" key="1">
    <source>
        <dbReference type="EMBL" id="KAI3778532.1"/>
    </source>
</evidence>
<keyword evidence="2" id="KW-1185">Reference proteome</keyword>
<accession>A0ACB9G538</accession>
<dbReference type="EMBL" id="CM042010">
    <property type="protein sequence ID" value="KAI3778532.1"/>
    <property type="molecule type" value="Genomic_DNA"/>
</dbReference>
<organism evidence="1 2">
    <name type="scientific">Cichorium intybus</name>
    <name type="common">Chicory</name>
    <dbReference type="NCBI Taxonomy" id="13427"/>
    <lineage>
        <taxon>Eukaryota</taxon>
        <taxon>Viridiplantae</taxon>
        <taxon>Streptophyta</taxon>
        <taxon>Embryophyta</taxon>
        <taxon>Tracheophyta</taxon>
        <taxon>Spermatophyta</taxon>
        <taxon>Magnoliopsida</taxon>
        <taxon>eudicotyledons</taxon>
        <taxon>Gunneridae</taxon>
        <taxon>Pentapetalae</taxon>
        <taxon>asterids</taxon>
        <taxon>campanulids</taxon>
        <taxon>Asterales</taxon>
        <taxon>Asteraceae</taxon>
        <taxon>Cichorioideae</taxon>
        <taxon>Cichorieae</taxon>
        <taxon>Cichoriinae</taxon>
        <taxon>Cichorium</taxon>
    </lineage>
</organism>
<evidence type="ECO:0000313" key="2">
    <source>
        <dbReference type="Proteomes" id="UP001055811"/>
    </source>
</evidence>
<comment type="caution">
    <text evidence="1">The sequence shown here is derived from an EMBL/GenBank/DDBJ whole genome shotgun (WGS) entry which is preliminary data.</text>
</comment>
<reference evidence="2" key="1">
    <citation type="journal article" date="2022" name="Mol. Ecol. Resour.">
        <title>The genomes of chicory, endive, great burdock and yacon provide insights into Asteraceae palaeo-polyploidization history and plant inulin production.</title>
        <authorList>
            <person name="Fan W."/>
            <person name="Wang S."/>
            <person name="Wang H."/>
            <person name="Wang A."/>
            <person name="Jiang F."/>
            <person name="Liu H."/>
            <person name="Zhao H."/>
            <person name="Xu D."/>
            <person name="Zhang Y."/>
        </authorList>
    </citation>
    <scope>NUCLEOTIDE SEQUENCE [LARGE SCALE GENOMIC DNA]</scope>
    <source>
        <strain evidence="2">cv. Punajuju</strain>
    </source>
</reference>